<dbReference type="HOGENOM" id="CLU_011226_6_4_5"/>
<protein>
    <submittedName>
        <fullName evidence="4">Glutathione S-transferase</fullName>
    </submittedName>
</protein>
<dbReference type="InterPro" id="IPR036282">
    <property type="entry name" value="Glutathione-S-Trfase_C_sf"/>
</dbReference>
<evidence type="ECO:0000313" key="4">
    <source>
        <dbReference type="EMBL" id="AHB49584.1"/>
    </source>
</evidence>
<evidence type="ECO:0000256" key="2">
    <source>
        <dbReference type="ARBA" id="ARBA00022679"/>
    </source>
</evidence>
<dbReference type="CDD" id="cd03207">
    <property type="entry name" value="GST_C_8"/>
    <property type="match status" value="1"/>
</dbReference>
<sequence length="201" mass="21853">MLTLYHNPQSRSTTVHTMLHEIGEPFELVAVDLKAGEQKSDAFLKINPMGKIPVLLDGDLIVTETPAILTYLADRYPDAGLAPAIDDPDRAAYLRWLFFAGSCFEPAAIDKALNRETPSSMGGWGTPDDVFRTLAAALKPGPWLLGERFTAADVMMGSGVAYMLGFKIIPEWPEFVDYAARIEARPARQAAKAADEARAGG</sequence>
<reference evidence="4 5" key="1">
    <citation type="journal article" date="2014" name="Genome Announc.">
        <title>Complete Genome Sequence of Hyphomicrobium nitrativorans Strain NL23, a Denitrifying Bacterium Isolated from Biofilm of a Methanol-Fed Denitrification System Treating Seawater at the Montreal Biodome.</title>
        <authorList>
            <person name="Martineau C."/>
            <person name="Villeneuve C."/>
            <person name="Mauffrey F."/>
            <person name="Villemur R."/>
        </authorList>
    </citation>
    <scope>NUCLEOTIDE SEQUENCE [LARGE SCALE GENOMIC DNA]</scope>
    <source>
        <strain evidence="4">NL23</strain>
    </source>
</reference>
<gene>
    <name evidence="4" type="ORF">W911_16110</name>
</gene>
<name>V5SI15_9HYPH</name>
<proteinExistence type="inferred from homology"/>
<dbReference type="PANTHER" id="PTHR44051">
    <property type="entry name" value="GLUTATHIONE S-TRANSFERASE-RELATED"/>
    <property type="match status" value="1"/>
</dbReference>
<dbReference type="SUPFAM" id="SSF47616">
    <property type="entry name" value="GST C-terminal domain-like"/>
    <property type="match status" value="1"/>
</dbReference>
<dbReference type="GO" id="GO:0016740">
    <property type="term" value="F:transferase activity"/>
    <property type="evidence" value="ECO:0007669"/>
    <property type="project" value="UniProtKB-KW"/>
</dbReference>
<dbReference type="STRING" id="1029756.W911_16110"/>
<accession>V5SI15</accession>
<keyword evidence="5" id="KW-1185">Reference proteome</keyword>
<dbReference type="SFLD" id="SFLDG00358">
    <property type="entry name" value="Main_(cytGST)"/>
    <property type="match status" value="1"/>
</dbReference>
<dbReference type="RefSeq" id="WP_023788522.1">
    <property type="nucleotide sequence ID" value="NC_022997.1"/>
</dbReference>
<dbReference type="AlphaFoldDB" id="V5SI15"/>
<dbReference type="PATRIC" id="fig|1029756.8.peg.3359"/>
<dbReference type="FunFam" id="3.40.30.10:FF:000039">
    <property type="entry name" value="Glutathione S-transferase domain"/>
    <property type="match status" value="1"/>
</dbReference>
<dbReference type="KEGG" id="hni:W911_16110"/>
<dbReference type="CDD" id="cd03046">
    <property type="entry name" value="GST_N_GTT1_like"/>
    <property type="match status" value="1"/>
</dbReference>
<keyword evidence="2 4" id="KW-0808">Transferase</keyword>
<dbReference type="InterPro" id="IPR036249">
    <property type="entry name" value="Thioredoxin-like_sf"/>
</dbReference>
<dbReference type="SUPFAM" id="SSF52833">
    <property type="entry name" value="Thioredoxin-like"/>
    <property type="match status" value="1"/>
</dbReference>
<evidence type="ECO:0000256" key="1">
    <source>
        <dbReference type="ARBA" id="ARBA00007409"/>
    </source>
</evidence>
<dbReference type="EMBL" id="CP006912">
    <property type="protein sequence ID" value="AHB49584.1"/>
    <property type="molecule type" value="Genomic_DNA"/>
</dbReference>
<dbReference type="InterPro" id="IPR040079">
    <property type="entry name" value="Glutathione_S-Trfase"/>
</dbReference>
<dbReference type="Pfam" id="PF02798">
    <property type="entry name" value="GST_N"/>
    <property type="match status" value="1"/>
</dbReference>
<dbReference type="PROSITE" id="PS50404">
    <property type="entry name" value="GST_NTER"/>
    <property type="match status" value="1"/>
</dbReference>
<dbReference type="SFLD" id="SFLDG01150">
    <property type="entry name" value="Main.1:_Beta-like"/>
    <property type="match status" value="1"/>
</dbReference>
<evidence type="ECO:0000313" key="5">
    <source>
        <dbReference type="Proteomes" id="UP000018542"/>
    </source>
</evidence>
<dbReference type="Gene3D" id="3.40.30.10">
    <property type="entry name" value="Glutaredoxin"/>
    <property type="match status" value="1"/>
</dbReference>
<dbReference type="InterPro" id="IPR004045">
    <property type="entry name" value="Glutathione_S-Trfase_N"/>
</dbReference>
<comment type="similarity">
    <text evidence="1">Belongs to the GST superfamily.</text>
</comment>
<dbReference type="PANTHER" id="PTHR44051:SF21">
    <property type="entry name" value="GLUTATHIONE S-TRANSFERASE FAMILY PROTEIN"/>
    <property type="match status" value="1"/>
</dbReference>
<dbReference type="Proteomes" id="UP000018542">
    <property type="component" value="Chromosome"/>
</dbReference>
<dbReference type="SFLD" id="SFLDS00019">
    <property type="entry name" value="Glutathione_Transferase_(cytos"/>
    <property type="match status" value="1"/>
</dbReference>
<dbReference type="OrthoDB" id="9810080at2"/>
<dbReference type="Gene3D" id="1.20.1050.10">
    <property type="match status" value="1"/>
</dbReference>
<feature type="domain" description="GST N-terminal" evidence="3">
    <location>
        <begin position="1"/>
        <end position="80"/>
    </location>
</feature>
<organism evidence="4 5">
    <name type="scientific">Hyphomicrobium nitrativorans NL23</name>
    <dbReference type="NCBI Taxonomy" id="1029756"/>
    <lineage>
        <taxon>Bacteria</taxon>
        <taxon>Pseudomonadati</taxon>
        <taxon>Pseudomonadota</taxon>
        <taxon>Alphaproteobacteria</taxon>
        <taxon>Hyphomicrobiales</taxon>
        <taxon>Hyphomicrobiaceae</taxon>
        <taxon>Hyphomicrobium</taxon>
    </lineage>
</organism>
<evidence type="ECO:0000259" key="3">
    <source>
        <dbReference type="PROSITE" id="PS50404"/>
    </source>
</evidence>